<protein>
    <submittedName>
        <fullName evidence="1">Uncharacterized protein</fullName>
    </submittedName>
</protein>
<organism evidence="1">
    <name type="scientific">Phytophthora nicotianae</name>
    <name type="common">Potato buckeye rot agent</name>
    <name type="synonym">Phytophthora parasitica</name>
    <dbReference type="NCBI Taxonomy" id="4792"/>
    <lineage>
        <taxon>Eukaryota</taxon>
        <taxon>Sar</taxon>
        <taxon>Stramenopiles</taxon>
        <taxon>Oomycota</taxon>
        <taxon>Peronosporomycetes</taxon>
        <taxon>Peronosporales</taxon>
        <taxon>Peronosporaceae</taxon>
        <taxon>Phytophthora</taxon>
    </lineage>
</organism>
<sequence>MNDASKRTSASLELASFSHLSSIKWGGNRRCVQEGRHPDVLTAGLESQQRLVAQVFTTRELADLCQRVSTPTPSKAKADIVMLDVSTYSEECGGRLLLNRRFCEV</sequence>
<evidence type="ECO:0000313" key="1">
    <source>
        <dbReference type="EMBL" id="ETK95774.1"/>
    </source>
</evidence>
<name>W2HKW2_PHYNI</name>
<proteinExistence type="predicted"/>
<dbReference type="EMBL" id="KI684205">
    <property type="protein sequence ID" value="ETK95774.1"/>
    <property type="molecule type" value="Genomic_DNA"/>
</dbReference>
<reference evidence="1" key="1">
    <citation type="submission" date="2013-11" db="EMBL/GenBank/DDBJ databases">
        <title>The Genome Sequence of Phytophthora parasitica CJ02B3.</title>
        <authorList>
            <consortium name="The Broad Institute Genomics Platform"/>
            <person name="Russ C."/>
            <person name="Tyler B."/>
            <person name="Panabieres F."/>
            <person name="Shan W."/>
            <person name="Tripathy S."/>
            <person name="Grunwald N."/>
            <person name="Machado M."/>
            <person name="Johnson C.S."/>
            <person name="Arredondo F."/>
            <person name="Hong C."/>
            <person name="Coffey M."/>
            <person name="Young S.K."/>
            <person name="Zeng Q."/>
            <person name="Gargeya S."/>
            <person name="Fitzgerald M."/>
            <person name="Abouelleil A."/>
            <person name="Alvarado L."/>
            <person name="Chapman S.B."/>
            <person name="Gainer-Dewar J."/>
            <person name="Goldberg J."/>
            <person name="Griggs A."/>
            <person name="Gujja S."/>
            <person name="Hansen M."/>
            <person name="Howarth C."/>
            <person name="Imamovic A."/>
            <person name="Ireland A."/>
            <person name="Larimer J."/>
            <person name="McCowan C."/>
            <person name="Murphy C."/>
            <person name="Pearson M."/>
            <person name="Poon T.W."/>
            <person name="Priest M."/>
            <person name="Roberts A."/>
            <person name="Saif S."/>
            <person name="Shea T."/>
            <person name="Sykes S."/>
            <person name="Wortman J."/>
            <person name="Nusbaum C."/>
            <person name="Birren B."/>
        </authorList>
    </citation>
    <scope>NUCLEOTIDE SEQUENCE [LARGE SCALE GENOMIC DNA]</scope>
    <source>
        <strain evidence="1">CJ02B3</strain>
    </source>
</reference>
<accession>W2HKW2</accession>
<dbReference type="AlphaFoldDB" id="W2HKW2"/>
<dbReference type="Proteomes" id="UP000053236">
    <property type="component" value="Unassembled WGS sequence"/>
</dbReference>
<gene>
    <name evidence="1" type="ORF">L915_01331</name>
</gene>